<proteinExistence type="predicted"/>
<protein>
    <recommendedName>
        <fullName evidence="1">Retrotransposon Copia-like N-terminal domain-containing protein</fullName>
    </recommendedName>
</protein>
<evidence type="ECO:0000259" key="1">
    <source>
        <dbReference type="Pfam" id="PF14244"/>
    </source>
</evidence>
<evidence type="ECO:0000313" key="3">
    <source>
        <dbReference type="EMBL" id="KAF2296857.1"/>
    </source>
</evidence>
<dbReference type="Pfam" id="PF14244">
    <property type="entry name" value="Retrotran_gag_3"/>
    <property type="match status" value="1"/>
</dbReference>
<sequence length="90" mass="9989">MGEFVDLGEQAQAVGEKNAGDPLNLESLDDLGMVLVTAPVVGSNFRSWSRAMRIALEVKQKLRLKKFWDKVDTVEVLPPCTCDVSKMIDH</sequence>
<gene>
    <name evidence="3" type="ORF">GH714_009325</name>
    <name evidence="2" type="ORF">GH714_009340</name>
</gene>
<accession>A0A6A6K4W7</accession>
<name>A0A6A6K4W7_HEVBR</name>
<reference evidence="2 4" key="1">
    <citation type="journal article" date="2020" name="Mol. Plant">
        <title>The Chromosome-Based Rubber Tree Genome Provides New Insights into Spurge Genome Evolution and Rubber Biosynthesis.</title>
        <authorList>
            <person name="Liu J."/>
            <person name="Shi C."/>
            <person name="Shi C.C."/>
            <person name="Li W."/>
            <person name="Zhang Q.J."/>
            <person name="Zhang Y."/>
            <person name="Li K."/>
            <person name="Lu H.F."/>
            <person name="Shi C."/>
            <person name="Zhu S.T."/>
            <person name="Xiao Z.Y."/>
            <person name="Nan H."/>
            <person name="Yue Y."/>
            <person name="Zhu X.G."/>
            <person name="Wu Y."/>
            <person name="Hong X.N."/>
            <person name="Fan G.Y."/>
            <person name="Tong Y."/>
            <person name="Zhang D."/>
            <person name="Mao C.L."/>
            <person name="Liu Y.L."/>
            <person name="Hao S.J."/>
            <person name="Liu W.Q."/>
            <person name="Lv M.Q."/>
            <person name="Zhang H.B."/>
            <person name="Liu Y."/>
            <person name="Hu-Tang G.R."/>
            <person name="Wang J.P."/>
            <person name="Wang J.H."/>
            <person name="Sun Y.H."/>
            <person name="Ni S.B."/>
            <person name="Chen W.B."/>
            <person name="Zhang X.C."/>
            <person name="Jiao Y.N."/>
            <person name="Eichler E.E."/>
            <person name="Li G.H."/>
            <person name="Liu X."/>
            <person name="Gao L.Z."/>
        </authorList>
    </citation>
    <scope>NUCLEOTIDE SEQUENCE [LARGE SCALE GENOMIC DNA]</scope>
    <source>
        <strain evidence="4">cv. GT1</strain>
        <tissue evidence="2">Leaf</tissue>
    </source>
</reference>
<keyword evidence="4" id="KW-1185">Reference proteome</keyword>
<feature type="domain" description="Retrotransposon Copia-like N-terminal" evidence="1">
    <location>
        <begin position="28"/>
        <end position="62"/>
    </location>
</feature>
<organism evidence="2 4">
    <name type="scientific">Hevea brasiliensis</name>
    <name type="common">Para rubber tree</name>
    <name type="synonym">Siphonia brasiliensis</name>
    <dbReference type="NCBI Taxonomy" id="3981"/>
    <lineage>
        <taxon>Eukaryota</taxon>
        <taxon>Viridiplantae</taxon>
        <taxon>Streptophyta</taxon>
        <taxon>Embryophyta</taxon>
        <taxon>Tracheophyta</taxon>
        <taxon>Spermatophyta</taxon>
        <taxon>Magnoliopsida</taxon>
        <taxon>eudicotyledons</taxon>
        <taxon>Gunneridae</taxon>
        <taxon>Pentapetalae</taxon>
        <taxon>rosids</taxon>
        <taxon>fabids</taxon>
        <taxon>Malpighiales</taxon>
        <taxon>Euphorbiaceae</taxon>
        <taxon>Crotonoideae</taxon>
        <taxon>Micrandreae</taxon>
        <taxon>Hevea</taxon>
    </lineage>
</organism>
<dbReference type="EMBL" id="JAAGAX010000012">
    <property type="protein sequence ID" value="KAF2296857.1"/>
    <property type="molecule type" value="Genomic_DNA"/>
</dbReference>
<dbReference type="EMBL" id="JAAGAX010000018">
    <property type="protein sequence ID" value="KAF2283475.1"/>
    <property type="molecule type" value="Genomic_DNA"/>
</dbReference>
<dbReference type="InterPro" id="IPR029472">
    <property type="entry name" value="Copia-like_N"/>
</dbReference>
<evidence type="ECO:0000313" key="4">
    <source>
        <dbReference type="Proteomes" id="UP000467840"/>
    </source>
</evidence>
<dbReference type="Proteomes" id="UP000467840">
    <property type="component" value="Chromosome 18"/>
</dbReference>
<evidence type="ECO:0000313" key="2">
    <source>
        <dbReference type="EMBL" id="KAF2283475.1"/>
    </source>
</evidence>
<dbReference type="Proteomes" id="UP000467840">
    <property type="component" value="Chromosome 12"/>
</dbReference>
<dbReference type="AlphaFoldDB" id="A0A6A6K4W7"/>
<comment type="caution">
    <text evidence="2">The sequence shown here is derived from an EMBL/GenBank/DDBJ whole genome shotgun (WGS) entry which is preliminary data.</text>
</comment>